<dbReference type="AlphaFoldDB" id="A0A9N9QVC1"/>
<name>A0A9N9QVC1_9NEOP</name>
<dbReference type="EMBL" id="OU893342">
    <property type="protein sequence ID" value="CAG9784036.1"/>
    <property type="molecule type" value="Genomic_DNA"/>
</dbReference>
<accession>A0A9N9QVC1</accession>
<dbReference type="SUPFAM" id="SSF50729">
    <property type="entry name" value="PH domain-like"/>
    <property type="match status" value="1"/>
</dbReference>
<dbReference type="GO" id="GO:0015629">
    <property type="term" value="C:actin cytoskeleton"/>
    <property type="evidence" value="ECO:0007669"/>
    <property type="project" value="TreeGrafter"/>
</dbReference>
<evidence type="ECO:0000313" key="2">
    <source>
        <dbReference type="EMBL" id="CAG9784036.1"/>
    </source>
</evidence>
<feature type="region of interest" description="Disordered" evidence="1">
    <location>
        <begin position="68"/>
        <end position="90"/>
    </location>
</feature>
<dbReference type="PANTHER" id="PTHR17271">
    <property type="entry name" value="PLECKSTRIN HOMOLOGY PH DOMAIN-CONTAINING PROTEIN"/>
    <property type="match status" value="1"/>
</dbReference>
<dbReference type="InterPro" id="IPR052223">
    <property type="entry name" value="Actin_Cytoskeleton_Reg"/>
</dbReference>
<protein>
    <recommendedName>
        <fullName evidence="4">Protein outspread</fullName>
    </recommendedName>
</protein>
<sequence length="149" mass="15876">MRTTKPDTVPQASIDMTTVLEVSEADGVTGHAHSLAITAPERVTFVKGTCREEARWWADVLSVYPRSKGRHKRNATFPGGQTASLLQSSTTRKYSADASTLRDVADGCPAGRARYCGGGTTTWPGPRVQPPQPEIPSLAAPAPLDTKGD</sequence>
<dbReference type="OrthoDB" id="9942268at2759"/>
<reference evidence="2" key="2">
    <citation type="submission" date="2022-10" db="EMBL/GenBank/DDBJ databases">
        <authorList>
            <consortium name="ENA_rothamsted_submissions"/>
            <consortium name="culmorum"/>
            <person name="King R."/>
        </authorList>
    </citation>
    <scope>NUCLEOTIDE SEQUENCE</scope>
</reference>
<feature type="region of interest" description="Disordered" evidence="1">
    <location>
        <begin position="117"/>
        <end position="149"/>
    </location>
</feature>
<evidence type="ECO:0000313" key="3">
    <source>
        <dbReference type="Proteomes" id="UP001153714"/>
    </source>
</evidence>
<evidence type="ECO:0008006" key="4">
    <source>
        <dbReference type="Google" id="ProtNLM"/>
    </source>
</evidence>
<reference evidence="2" key="1">
    <citation type="submission" date="2021-12" db="EMBL/GenBank/DDBJ databases">
        <authorList>
            <person name="King R."/>
        </authorList>
    </citation>
    <scope>NUCLEOTIDE SEQUENCE</scope>
</reference>
<dbReference type="PANTHER" id="PTHR17271:SF1">
    <property type="entry name" value="PROTEIN OUTSPREAD"/>
    <property type="match status" value="1"/>
</dbReference>
<keyword evidence="3" id="KW-1185">Reference proteome</keyword>
<feature type="compositionally biased region" description="Polar residues" evidence="1">
    <location>
        <begin position="79"/>
        <end position="90"/>
    </location>
</feature>
<dbReference type="Proteomes" id="UP001153714">
    <property type="component" value="Chromosome 11"/>
</dbReference>
<evidence type="ECO:0000256" key="1">
    <source>
        <dbReference type="SAM" id="MobiDB-lite"/>
    </source>
</evidence>
<dbReference type="GO" id="GO:0051015">
    <property type="term" value="F:actin filament binding"/>
    <property type="evidence" value="ECO:0007669"/>
    <property type="project" value="TreeGrafter"/>
</dbReference>
<proteinExistence type="predicted"/>
<gene>
    <name evidence="2" type="ORF">DIATSA_LOCUS2156</name>
</gene>
<organism evidence="2 3">
    <name type="scientific">Diatraea saccharalis</name>
    <name type="common">sugarcane borer</name>
    <dbReference type="NCBI Taxonomy" id="40085"/>
    <lineage>
        <taxon>Eukaryota</taxon>
        <taxon>Metazoa</taxon>
        <taxon>Ecdysozoa</taxon>
        <taxon>Arthropoda</taxon>
        <taxon>Hexapoda</taxon>
        <taxon>Insecta</taxon>
        <taxon>Pterygota</taxon>
        <taxon>Neoptera</taxon>
        <taxon>Endopterygota</taxon>
        <taxon>Lepidoptera</taxon>
        <taxon>Glossata</taxon>
        <taxon>Ditrysia</taxon>
        <taxon>Pyraloidea</taxon>
        <taxon>Crambidae</taxon>
        <taxon>Crambinae</taxon>
        <taxon>Diatraea</taxon>
    </lineage>
</organism>